<dbReference type="EMBL" id="FOQD01000007">
    <property type="protein sequence ID" value="SFI27815.1"/>
    <property type="molecule type" value="Genomic_DNA"/>
</dbReference>
<proteinExistence type="predicted"/>
<evidence type="ECO:0000256" key="1">
    <source>
        <dbReference type="SAM" id="SignalP"/>
    </source>
</evidence>
<accession>A0A1I3GW72</accession>
<keyword evidence="1" id="KW-0732">Signal</keyword>
<protein>
    <submittedName>
        <fullName evidence="2">Uncharacterized protein</fullName>
    </submittedName>
</protein>
<dbReference type="Proteomes" id="UP000199518">
    <property type="component" value="Unassembled WGS sequence"/>
</dbReference>
<feature type="signal peptide" evidence="1">
    <location>
        <begin position="1"/>
        <end position="19"/>
    </location>
</feature>
<gene>
    <name evidence="2" type="ORF">SAMN05421753_107156</name>
</gene>
<evidence type="ECO:0000313" key="3">
    <source>
        <dbReference type="Proteomes" id="UP000199518"/>
    </source>
</evidence>
<keyword evidence="3" id="KW-1185">Reference proteome</keyword>
<organism evidence="2 3">
    <name type="scientific">Planctomicrobium piriforme</name>
    <dbReference type="NCBI Taxonomy" id="1576369"/>
    <lineage>
        <taxon>Bacteria</taxon>
        <taxon>Pseudomonadati</taxon>
        <taxon>Planctomycetota</taxon>
        <taxon>Planctomycetia</taxon>
        <taxon>Planctomycetales</taxon>
        <taxon>Planctomycetaceae</taxon>
        <taxon>Planctomicrobium</taxon>
    </lineage>
</organism>
<sequence>MKKLLALALVLGAATTTLARQPMLAPELSGPQTHTAQYSPNPTPAIPVPPSPGIIDAPSTGAIVMSPVPDANMQPGVIMGEAIAAPVFPLYRNVKYVQERNIAPCAVKKIVSVPDPCNPCSCVFVCICVPPCACEDVYCSPHKDRMVFDYGEYKVNITERRGTLVVNYDD</sequence>
<evidence type="ECO:0000313" key="2">
    <source>
        <dbReference type="EMBL" id="SFI27815.1"/>
    </source>
</evidence>
<feature type="chain" id="PRO_5011744709" evidence="1">
    <location>
        <begin position="20"/>
        <end position="170"/>
    </location>
</feature>
<dbReference type="AlphaFoldDB" id="A0A1I3GW72"/>
<dbReference type="OrthoDB" id="212860at2"/>
<dbReference type="RefSeq" id="WP_092050004.1">
    <property type="nucleotide sequence ID" value="NZ_FOQD01000007.1"/>
</dbReference>
<reference evidence="3" key="1">
    <citation type="submission" date="2016-10" db="EMBL/GenBank/DDBJ databases">
        <authorList>
            <person name="Varghese N."/>
            <person name="Submissions S."/>
        </authorList>
    </citation>
    <scope>NUCLEOTIDE SEQUENCE [LARGE SCALE GENOMIC DNA]</scope>
    <source>
        <strain evidence="3">DSM 26348</strain>
    </source>
</reference>
<name>A0A1I3GW72_9PLAN</name>